<accession>A0A7S3XUU5</accession>
<keyword evidence="2" id="KW-0812">Transmembrane</keyword>
<evidence type="ECO:0000256" key="1">
    <source>
        <dbReference type="ARBA" id="ARBA00044953"/>
    </source>
</evidence>
<dbReference type="EMBL" id="HBIU01025250">
    <property type="protein sequence ID" value="CAE0632965.1"/>
    <property type="molecule type" value="Transcribed_RNA"/>
</dbReference>
<feature type="domain" description="Menorin-like" evidence="3">
    <location>
        <begin position="73"/>
        <end position="319"/>
    </location>
</feature>
<keyword evidence="2" id="KW-1133">Transmembrane helix</keyword>
<dbReference type="InterPro" id="IPR019356">
    <property type="entry name" value="Menorin_dom"/>
</dbReference>
<feature type="transmembrane region" description="Helical" evidence="2">
    <location>
        <begin position="6"/>
        <end position="27"/>
    </location>
</feature>
<evidence type="ECO:0000259" key="3">
    <source>
        <dbReference type="Pfam" id="PF10223"/>
    </source>
</evidence>
<keyword evidence="2" id="KW-0472">Membrane</keyword>
<dbReference type="PANTHER" id="PTHR21184:SF6">
    <property type="entry name" value="CONSERVED PLASMA MEMBRANE PROTEIN"/>
    <property type="match status" value="1"/>
</dbReference>
<reference evidence="4" key="1">
    <citation type="submission" date="2021-01" db="EMBL/GenBank/DDBJ databases">
        <authorList>
            <person name="Corre E."/>
            <person name="Pelletier E."/>
            <person name="Niang G."/>
            <person name="Scheremetjew M."/>
            <person name="Finn R."/>
            <person name="Kale V."/>
            <person name="Holt S."/>
            <person name="Cochrane G."/>
            <person name="Meng A."/>
            <person name="Brown T."/>
            <person name="Cohen L."/>
        </authorList>
    </citation>
    <scope>NUCLEOTIDE SEQUENCE</scope>
    <source>
        <strain evidence="4">CCMP3107</strain>
    </source>
</reference>
<gene>
    <name evidence="4" type="ORF">HAKA00212_LOCUS11677</name>
</gene>
<organism evidence="4">
    <name type="scientific">Heterosigma akashiwo</name>
    <name type="common">Chromophytic alga</name>
    <name type="synonym">Heterosigma carterae</name>
    <dbReference type="NCBI Taxonomy" id="2829"/>
    <lineage>
        <taxon>Eukaryota</taxon>
        <taxon>Sar</taxon>
        <taxon>Stramenopiles</taxon>
        <taxon>Ochrophyta</taxon>
        <taxon>Raphidophyceae</taxon>
        <taxon>Chattonellales</taxon>
        <taxon>Chattonellaceae</taxon>
        <taxon>Heterosigma</taxon>
    </lineage>
</organism>
<protein>
    <recommendedName>
        <fullName evidence="3">Menorin-like domain-containing protein</fullName>
    </recommendedName>
</protein>
<comment type="similarity">
    <text evidence="1">Belongs to the menorin family.</text>
</comment>
<evidence type="ECO:0000313" key="4">
    <source>
        <dbReference type="EMBL" id="CAE0632965.1"/>
    </source>
</evidence>
<dbReference type="GO" id="GO:0005615">
    <property type="term" value="C:extracellular space"/>
    <property type="evidence" value="ECO:0007669"/>
    <property type="project" value="TreeGrafter"/>
</dbReference>
<evidence type="ECO:0000256" key="2">
    <source>
        <dbReference type="SAM" id="Phobius"/>
    </source>
</evidence>
<dbReference type="PANTHER" id="PTHR21184">
    <property type="entry name" value="MENORIN (DENDRITIC BRANCHING PROTEIN)"/>
    <property type="match status" value="1"/>
</dbReference>
<dbReference type="AlphaFoldDB" id="A0A7S3XUU5"/>
<sequence length="339" mass="37789">MGHSSVLWKVGMCGLVGFLAIAVYTGFTRLPDDSATSLHESFEKHKSLKTSESELNLELPDAVDFFGLEKAWQLSFAHAVNSFSSLLDSTRDSSVHMLEADVLIGSVPDLADLHPNSNIPIMAHPPATTSDIDFSNWLSVALNKGKGIKLDIKTQDTVLPVITDLKRISLLHLQRKNAPSYNLPPIWLNADVVDGPRNTKVGIDGNSFVSLSKELMPSSTLSLGWGNDGSVKFEEEMLTQTMVEAMFSLCQQTLQPVTFPVRFGLVKKSWTNLKWLLDHDKERFSLTIYHCKLDDISDQLAREVYALTKNYKVYYDLTYKTNEELFGQIQLVSEASSGK</sequence>
<proteinExistence type="inferred from homology"/>
<dbReference type="Pfam" id="PF10223">
    <property type="entry name" value="Menorin_N"/>
    <property type="match status" value="1"/>
</dbReference>
<name>A0A7S3XUU5_HETAK</name>